<evidence type="ECO:0000313" key="2">
    <source>
        <dbReference type="EMBL" id="GEP97844.1"/>
    </source>
</evidence>
<dbReference type="OrthoDB" id="9806565at2"/>
<keyword evidence="3" id="KW-1185">Reference proteome</keyword>
<dbReference type="InterPro" id="IPR002938">
    <property type="entry name" value="FAD-bd"/>
</dbReference>
<dbReference type="RefSeq" id="WP_146865820.1">
    <property type="nucleotide sequence ID" value="NZ_BKAU01000005.1"/>
</dbReference>
<dbReference type="Gene3D" id="3.50.50.60">
    <property type="entry name" value="FAD/NAD(P)-binding domain"/>
    <property type="match status" value="1"/>
</dbReference>
<name>A0A512RQ73_9BACT</name>
<dbReference type="AlphaFoldDB" id="A0A512RQ73"/>
<dbReference type="InterPro" id="IPR036188">
    <property type="entry name" value="FAD/NAD-bd_sf"/>
</dbReference>
<dbReference type="GO" id="GO:0071949">
    <property type="term" value="F:FAD binding"/>
    <property type="evidence" value="ECO:0007669"/>
    <property type="project" value="InterPro"/>
</dbReference>
<sequence>MTAPIPSPQYDVIIIGAGPAGCACALALRDAGLRIAVIDKHNFPRDKVCGDAIPGRAIKYLREIDAQFAGRLSAFTEKLSTRRTVCYYNNKMLDFSWSLEAYTATREHFDNFLFSGIKGLPGIDTLEGVVVQDIERTSGGYTVITKGGSRRYTCTMLIGADGINGVTARKLASREIDRKHHVAGVRAYYSGVAGMEDTCTEVYFDRKYLPGYFWVFPVKGGMVNAGMGILSDDVVKRKINVKEAFYDFISRSDVLKEKFRNAQPLGTLQGCGLPMGSRWVAMSGDHFLLAGDAASLIDPVSGDGIGNAVLSGKLAAEQVIRCFAAGDFSAAFVKRYEQELYEKAGADMRKKTMVLKTLARMPFLFNTVFTIGKNRIVKKFMK</sequence>
<comment type="caution">
    <text evidence="2">The sequence shown here is derived from an EMBL/GenBank/DDBJ whole genome shotgun (WGS) entry which is preliminary data.</text>
</comment>
<evidence type="ECO:0000259" key="1">
    <source>
        <dbReference type="Pfam" id="PF01494"/>
    </source>
</evidence>
<dbReference type="Pfam" id="PF01494">
    <property type="entry name" value="FAD_binding_3"/>
    <property type="match status" value="1"/>
</dbReference>
<dbReference type="EMBL" id="BKAU01000005">
    <property type="protein sequence ID" value="GEP97844.1"/>
    <property type="molecule type" value="Genomic_DNA"/>
</dbReference>
<evidence type="ECO:0000313" key="3">
    <source>
        <dbReference type="Proteomes" id="UP000321436"/>
    </source>
</evidence>
<dbReference type="SUPFAM" id="SSF51905">
    <property type="entry name" value="FAD/NAD(P)-binding domain"/>
    <property type="match status" value="1"/>
</dbReference>
<dbReference type="NCBIfam" id="TIGR02032">
    <property type="entry name" value="GG-red-SF"/>
    <property type="match status" value="1"/>
</dbReference>
<dbReference type="GO" id="GO:0016628">
    <property type="term" value="F:oxidoreductase activity, acting on the CH-CH group of donors, NAD or NADP as acceptor"/>
    <property type="evidence" value="ECO:0007669"/>
    <property type="project" value="InterPro"/>
</dbReference>
<dbReference type="InterPro" id="IPR011777">
    <property type="entry name" value="Geranylgeranyl_Rdtase_fam"/>
</dbReference>
<dbReference type="InterPro" id="IPR050407">
    <property type="entry name" value="Geranylgeranyl_reductase"/>
</dbReference>
<dbReference type="PANTHER" id="PTHR42685">
    <property type="entry name" value="GERANYLGERANYL DIPHOSPHATE REDUCTASE"/>
    <property type="match status" value="1"/>
</dbReference>
<organism evidence="2 3">
    <name type="scientific">Chitinophaga cymbidii</name>
    <dbReference type="NCBI Taxonomy" id="1096750"/>
    <lineage>
        <taxon>Bacteria</taxon>
        <taxon>Pseudomonadati</taxon>
        <taxon>Bacteroidota</taxon>
        <taxon>Chitinophagia</taxon>
        <taxon>Chitinophagales</taxon>
        <taxon>Chitinophagaceae</taxon>
        <taxon>Chitinophaga</taxon>
    </lineage>
</organism>
<reference evidence="2 3" key="1">
    <citation type="submission" date="2019-07" db="EMBL/GenBank/DDBJ databases">
        <title>Whole genome shotgun sequence of Chitinophaga cymbidii NBRC 109752.</title>
        <authorList>
            <person name="Hosoyama A."/>
            <person name="Uohara A."/>
            <person name="Ohji S."/>
            <person name="Ichikawa N."/>
        </authorList>
    </citation>
    <scope>NUCLEOTIDE SEQUENCE [LARGE SCALE GENOMIC DNA]</scope>
    <source>
        <strain evidence="2 3">NBRC 109752</strain>
    </source>
</reference>
<proteinExistence type="predicted"/>
<feature type="domain" description="FAD-binding" evidence="1">
    <location>
        <begin position="10"/>
        <end position="309"/>
    </location>
</feature>
<dbReference type="PANTHER" id="PTHR42685:SF22">
    <property type="entry name" value="CONDITIONED MEDIUM FACTOR RECEPTOR 1"/>
    <property type="match status" value="1"/>
</dbReference>
<protein>
    <submittedName>
        <fullName evidence="2">Digeranylgeranylglycerophospholipid reductase</fullName>
    </submittedName>
</protein>
<gene>
    <name evidence="2" type="ORF">CCY01nite_41040</name>
</gene>
<dbReference type="Proteomes" id="UP000321436">
    <property type="component" value="Unassembled WGS sequence"/>
</dbReference>
<accession>A0A512RQ73</accession>
<dbReference type="PRINTS" id="PR00420">
    <property type="entry name" value="RNGMNOXGNASE"/>
</dbReference>